<reference evidence="1" key="1">
    <citation type="submission" date="2025-05" db="UniProtKB">
        <authorList>
            <consortium name="RefSeq"/>
        </authorList>
    </citation>
    <scope>NUCLEOTIDE SEQUENCE [LARGE SCALE GENOMIC DNA]</scope>
</reference>
<proteinExistence type="predicted"/>
<dbReference type="Proteomes" id="UP001652625">
    <property type="component" value="Chromosome 02"/>
</dbReference>
<keyword evidence="1" id="KW-1185">Reference proteome</keyword>
<reference evidence="2" key="2">
    <citation type="submission" date="2025-08" db="UniProtKB">
        <authorList>
            <consortium name="RefSeq"/>
        </authorList>
    </citation>
    <scope>IDENTIFICATION</scope>
</reference>
<dbReference type="GeneID" id="136077159"/>
<dbReference type="PANTHER" id="PTHR34153">
    <property type="entry name" value="SI:CH211-262H13.3-RELATED-RELATED"/>
    <property type="match status" value="1"/>
</dbReference>
<dbReference type="RefSeq" id="XP_065647942.1">
    <property type="nucleotide sequence ID" value="XM_065791870.1"/>
</dbReference>
<evidence type="ECO:0000313" key="2">
    <source>
        <dbReference type="RefSeq" id="XP_065647942.1"/>
    </source>
</evidence>
<accession>A0ABM4BG55</accession>
<evidence type="ECO:0000313" key="1">
    <source>
        <dbReference type="Proteomes" id="UP001652625"/>
    </source>
</evidence>
<dbReference type="PANTHER" id="PTHR34153:SF2">
    <property type="entry name" value="SI:CH211-262H13.3-RELATED"/>
    <property type="match status" value="1"/>
</dbReference>
<name>A0ABM4BG55_HYDVU</name>
<sequence length="214" mass="24522">MKFNERFEDLRKSTKEAVTKPVAPLTDFSVNLFKTYQRIPNASAIVPFAESVAAENLGVCKTILRGLEQIKETQKFHSKMIQNLLQRFNIEKDIASVELPEGSIFPVTTMEELDKAFVILTNVTTQKISVHILFENGGQDISEFVNRNMNYLFGNILARQLNLTGHKNKCGFNKTIFYNVLYASVKMNASTKECTKKQLEEALSKWFRNSRDRE</sequence>
<gene>
    <name evidence="2" type="primary">LOC136077159</name>
</gene>
<organism evidence="1 2">
    <name type="scientific">Hydra vulgaris</name>
    <name type="common">Hydra</name>
    <name type="synonym">Hydra attenuata</name>
    <dbReference type="NCBI Taxonomy" id="6087"/>
    <lineage>
        <taxon>Eukaryota</taxon>
        <taxon>Metazoa</taxon>
        <taxon>Cnidaria</taxon>
        <taxon>Hydrozoa</taxon>
        <taxon>Hydroidolina</taxon>
        <taxon>Anthoathecata</taxon>
        <taxon>Aplanulata</taxon>
        <taxon>Hydridae</taxon>
        <taxon>Hydra</taxon>
    </lineage>
</organism>
<protein>
    <submittedName>
        <fullName evidence="2">Uncharacterized protein LOC136077159</fullName>
    </submittedName>
</protein>